<dbReference type="EMBL" id="BBMZ01000007">
    <property type="protein sequence ID" value="GAL57229.1"/>
    <property type="molecule type" value="Genomic_DNA"/>
</dbReference>
<evidence type="ECO:0000313" key="2">
    <source>
        <dbReference type="Proteomes" id="UP000029462"/>
    </source>
</evidence>
<reference evidence="1 2" key="1">
    <citation type="submission" date="2014-09" db="EMBL/GenBank/DDBJ databases">
        <title>Whole genome shotgun sequence of Escherichia vulneris NBRC 102420.</title>
        <authorList>
            <person name="Yoshida Y."/>
            <person name="Hosoyama A."/>
            <person name="Tsuchikane K."/>
            <person name="Ohji S."/>
            <person name="Ichikawa N."/>
            <person name="Kimura A."/>
            <person name="Yamazoe A."/>
            <person name="Ezaki T."/>
            <person name="Fujita N."/>
        </authorList>
    </citation>
    <scope>NUCLEOTIDE SEQUENCE [LARGE SCALE GENOMIC DNA]</scope>
    <source>
        <strain evidence="1 2">NBRC 102420</strain>
    </source>
</reference>
<comment type="caution">
    <text evidence="1">The sequence shown here is derived from an EMBL/GenBank/DDBJ whole genome shotgun (WGS) entry which is preliminary data.</text>
</comment>
<protein>
    <submittedName>
        <fullName evidence="1">Uncharacterized protein</fullName>
    </submittedName>
</protein>
<proteinExistence type="predicted"/>
<sequence>MHMDIKNYFSKTVHLDLIKKVYFLFHENPRLLYSVTDVCEFSDLNRKQVGFILTILVRLRMVYREIKKRGASNRYLYRAR</sequence>
<dbReference type="STRING" id="1115515.EV102420_07_00480"/>
<dbReference type="Proteomes" id="UP000029462">
    <property type="component" value="Unassembled WGS sequence"/>
</dbReference>
<gene>
    <name evidence="1" type="ORF">EV102420_07_00480</name>
</gene>
<dbReference type="AlphaFoldDB" id="A0A090V1S3"/>
<name>A0A090V1S3_PSEVU</name>
<evidence type="ECO:0000313" key="1">
    <source>
        <dbReference type="EMBL" id="GAL57229.1"/>
    </source>
</evidence>
<organism evidence="1 2">
    <name type="scientific">Pseudescherichia vulneris NBRC 102420</name>
    <dbReference type="NCBI Taxonomy" id="1115515"/>
    <lineage>
        <taxon>Bacteria</taxon>
        <taxon>Pseudomonadati</taxon>
        <taxon>Pseudomonadota</taxon>
        <taxon>Gammaproteobacteria</taxon>
        <taxon>Enterobacterales</taxon>
        <taxon>Enterobacteriaceae</taxon>
        <taxon>Pseudescherichia</taxon>
    </lineage>
</organism>
<accession>A0A090V1S3</accession>
<keyword evidence="2" id="KW-1185">Reference proteome</keyword>